<keyword evidence="1" id="KW-1133">Transmembrane helix</keyword>
<dbReference type="EMBL" id="PQIB02000005">
    <property type="protein sequence ID" value="RLN18499.1"/>
    <property type="molecule type" value="Genomic_DNA"/>
</dbReference>
<keyword evidence="4" id="KW-1185">Reference proteome</keyword>
<dbReference type="Proteomes" id="UP000275267">
    <property type="component" value="Unassembled WGS sequence"/>
</dbReference>
<gene>
    <name evidence="3" type="ORF">C2845_PM02G17580</name>
</gene>
<feature type="signal peptide" evidence="2">
    <location>
        <begin position="1"/>
        <end position="21"/>
    </location>
</feature>
<proteinExistence type="predicted"/>
<reference evidence="4" key="1">
    <citation type="journal article" date="2019" name="Nat. Commun.">
        <title>The genome of broomcorn millet.</title>
        <authorList>
            <person name="Zou C."/>
            <person name="Miki D."/>
            <person name="Li D."/>
            <person name="Tang Q."/>
            <person name="Xiao L."/>
            <person name="Rajput S."/>
            <person name="Deng P."/>
            <person name="Jia W."/>
            <person name="Huang R."/>
            <person name="Zhang M."/>
            <person name="Sun Y."/>
            <person name="Hu J."/>
            <person name="Fu X."/>
            <person name="Schnable P.S."/>
            <person name="Li F."/>
            <person name="Zhang H."/>
            <person name="Feng B."/>
            <person name="Zhu X."/>
            <person name="Liu R."/>
            <person name="Schnable J.C."/>
            <person name="Zhu J.-K."/>
            <person name="Zhang H."/>
        </authorList>
    </citation>
    <scope>NUCLEOTIDE SEQUENCE [LARGE SCALE GENOMIC DNA]</scope>
</reference>
<protein>
    <submittedName>
        <fullName evidence="3">GDSL esterase/lipase EXL3-like</fullName>
    </submittedName>
</protein>
<name>A0A3L6SD85_PANMI</name>
<accession>A0A3L6SD85</accession>
<sequence>MNNLIAAVLALGGVIIPAVGANVTGAPPGGSTKWATLSTSGSDHHQAAGTSEDLNQLALLYHRQLNQDVDKQATRRFHDVNLVYLDLYAIPANTDLYTSLLSIQIYDVIYAIRLMCVYLFLGLWPDEGFKRARMPAAGSSGWTQLPFAIKRRVRTGCSASIHRCELSMDIELGLPINLACMDPDAIFRQWFPW</sequence>
<evidence type="ECO:0000313" key="3">
    <source>
        <dbReference type="EMBL" id="RLN18499.1"/>
    </source>
</evidence>
<feature type="chain" id="PRO_5018026499" evidence="2">
    <location>
        <begin position="22"/>
        <end position="193"/>
    </location>
</feature>
<keyword evidence="1" id="KW-0812">Transmembrane</keyword>
<keyword evidence="2" id="KW-0732">Signal</keyword>
<organism evidence="3 4">
    <name type="scientific">Panicum miliaceum</name>
    <name type="common">Proso millet</name>
    <name type="synonym">Broomcorn millet</name>
    <dbReference type="NCBI Taxonomy" id="4540"/>
    <lineage>
        <taxon>Eukaryota</taxon>
        <taxon>Viridiplantae</taxon>
        <taxon>Streptophyta</taxon>
        <taxon>Embryophyta</taxon>
        <taxon>Tracheophyta</taxon>
        <taxon>Spermatophyta</taxon>
        <taxon>Magnoliopsida</taxon>
        <taxon>Liliopsida</taxon>
        <taxon>Poales</taxon>
        <taxon>Poaceae</taxon>
        <taxon>PACMAD clade</taxon>
        <taxon>Panicoideae</taxon>
        <taxon>Panicodae</taxon>
        <taxon>Paniceae</taxon>
        <taxon>Panicinae</taxon>
        <taxon>Panicum</taxon>
        <taxon>Panicum sect. Panicum</taxon>
    </lineage>
</organism>
<feature type="transmembrane region" description="Helical" evidence="1">
    <location>
        <begin position="103"/>
        <end position="124"/>
    </location>
</feature>
<comment type="caution">
    <text evidence="3">The sequence shown here is derived from an EMBL/GenBank/DDBJ whole genome shotgun (WGS) entry which is preliminary data.</text>
</comment>
<evidence type="ECO:0000256" key="1">
    <source>
        <dbReference type="SAM" id="Phobius"/>
    </source>
</evidence>
<dbReference type="AlphaFoldDB" id="A0A3L6SD85"/>
<evidence type="ECO:0000313" key="4">
    <source>
        <dbReference type="Proteomes" id="UP000275267"/>
    </source>
</evidence>
<evidence type="ECO:0000256" key="2">
    <source>
        <dbReference type="SAM" id="SignalP"/>
    </source>
</evidence>
<keyword evidence="1" id="KW-0472">Membrane</keyword>